<evidence type="ECO:0000313" key="5">
    <source>
        <dbReference type="EMBL" id="UQK59063.1"/>
    </source>
</evidence>
<sequence length="1125" mass="126235">MKKKISAGFLALVFLLQAFLPSLVYANQANPQDTKIISEETKGPDNVVTIGKLKGVGFSKDNPTASISIIEEVKEKNHKNTDALDGLEISDENIPQALRSAGSPYINGSQPADPDKPKYWANVQGKLTTRGIDGTTFDWDKIFGQGAKVKLLFTQTNGYVMTGVTYSLLVDKDGTYTWQGSDGKPTYLPLYDVDGNPYTYNVQIERNYSKNVQLIIQESNSTPKSQWRQEGDKQVATISFLDIKIQQVASTKFVSEWHTGVNEADRPQIEGYFKVDDETDNDFNFPKNDTTRTILRSSFVENFEEDEENGPWSFLSSELETTPKTVEVKTNTAGLTFEEKDGVKTVKDVNNKFKYTFDYDVINGGKLIMTEIIPLTFDANGGKFASITEPNAEQKIVKEVDYEGTLTDKAEDPTKERETFKGWSTAKDGTPLTEEEFKEAIKNIKEAKTFFAIWDNNQITADELEVKESFKDGTGYVNDFIPTLDQLKGQVKIKDASGTPQALANDDTFAIVDGQNEYTTDAAAKDYLYNLLKEDDATEVSRNVTLKAKVTRGDGIIQEVTIPIKVVKNIYEAKTLTEKPFYVPDDYVKVTVDPTTKATDPQKTYYYVNPAAKVVIPGKDPTAISGFKFINWTTKEDIAKGEGSEYKLSEKPRTKFEKASTITAQYSADVIPQEGDTKPEGVPDNFVKITFVPTDNGTMEGAKIFWVNPEKEVTIPVKDPVGKQYFTFKEWKFGEKADGDKYDPTVPTQFKEATTITATYNDSKDIIPVDPTKPTAKPEGYVTVTFDADLGLKLTGTKYYYVKANAGITLAQLAKPKYQAANGYAFDGWDKPDTTPIGKDDIVVTALAKFTPSKPDDRPGRPYPEVIYRDKIVEKEKIVEKIVKVGDNDELLKEIRYMQGFNGKFRPYDGLTRAEAAQILANALKADGYRYDANYALSYSDVGSKWYTDAVRVVTQANVFQGYSDGTFRPQGKITRAEWVATLRRFQDLKKASGNTMMLRSGHWATEEVEAAYQAGWLGVYQDGTAKFDADKPITRQEVAYVSNRAFRRVLDKIYLKRSVNTLLTYKDINPSMPLYEDILCASNTLLTDGRYYKANTIVMDNVTFNIVTDYLRISQKKFQYNVIR</sequence>
<evidence type="ECO:0000256" key="2">
    <source>
        <dbReference type="ARBA" id="ARBA00022737"/>
    </source>
</evidence>
<evidence type="ECO:0000259" key="4">
    <source>
        <dbReference type="PROSITE" id="PS51272"/>
    </source>
</evidence>
<dbReference type="InterPro" id="IPR001119">
    <property type="entry name" value="SLH_dom"/>
</dbReference>
<comment type="subcellular location">
    <subcellularLocation>
        <location evidence="1">Cell envelope</location>
    </subcellularLocation>
</comment>
<dbReference type="RefSeq" id="WP_249242584.1">
    <property type="nucleotide sequence ID" value="NZ_CP096649.1"/>
</dbReference>
<evidence type="ECO:0000256" key="3">
    <source>
        <dbReference type="SAM" id="SignalP"/>
    </source>
</evidence>
<dbReference type="AlphaFoldDB" id="A0A9E7IUH6"/>
<keyword evidence="2" id="KW-0677">Repeat</keyword>
<organism evidence="5 6">
    <name type="scientific">Fenollaria massiliensis</name>
    <dbReference type="NCBI Taxonomy" id="938288"/>
    <lineage>
        <taxon>Bacteria</taxon>
        <taxon>Bacillati</taxon>
        <taxon>Bacillota</taxon>
        <taxon>Clostridia</taxon>
        <taxon>Eubacteriales</taxon>
        <taxon>Fenollaria</taxon>
    </lineage>
</organism>
<dbReference type="InterPro" id="IPR042229">
    <property type="entry name" value="Listeria/Bacterioides_rpt_sf"/>
</dbReference>
<dbReference type="GO" id="GO:0030313">
    <property type="term" value="C:cell envelope"/>
    <property type="evidence" value="ECO:0007669"/>
    <property type="project" value="UniProtKB-SubCell"/>
</dbReference>
<dbReference type="EMBL" id="CP096649">
    <property type="protein sequence ID" value="UQK59063.1"/>
    <property type="molecule type" value="Genomic_DNA"/>
</dbReference>
<accession>A0A9E7IUH6</accession>
<dbReference type="Pfam" id="PF09479">
    <property type="entry name" value="Flg_new"/>
    <property type="match status" value="1"/>
</dbReference>
<gene>
    <name evidence="5" type="ORF">M1R53_07425</name>
</gene>
<feature type="domain" description="SLH" evidence="4">
    <location>
        <begin position="934"/>
        <end position="997"/>
    </location>
</feature>
<feature type="domain" description="SLH" evidence="4">
    <location>
        <begin position="850"/>
        <end position="933"/>
    </location>
</feature>
<keyword evidence="3" id="KW-0732">Signal</keyword>
<reference evidence="5" key="1">
    <citation type="submission" date="2022-04" db="EMBL/GenBank/DDBJ databases">
        <title>Complete genome sequences of Ezakiella coagulans and Fenollaria massiliensis.</title>
        <authorList>
            <person name="France M.T."/>
            <person name="Clifford J."/>
            <person name="Narina S."/>
            <person name="Rutt L."/>
            <person name="Ravel J."/>
        </authorList>
    </citation>
    <scope>NUCLEOTIDE SEQUENCE</scope>
    <source>
        <strain evidence="5">C0061C2</strain>
    </source>
</reference>
<protein>
    <submittedName>
        <fullName evidence="5">S-layer homology domain-containing protein</fullName>
    </submittedName>
</protein>
<dbReference type="KEGG" id="fms:M1R53_07425"/>
<evidence type="ECO:0000256" key="1">
    <source>
        <dbReference type="ARBA" id="ARBA00004196"/>
    </source>
</evidence>
<dbReference type="Proteomes" id="UP000831151">
    <property type="component" value="Chromosome"/>
</dbReference>
<dbReference type="Pfam" id="PF00395">
    <property type="entry name" value="SLH"/>
    <property type="match status" value="2"/>
</dbReference>
<name>A0A9E7IUH6_9FIRM</name>
<dbReference type="Gene3D" id="2.60.40.4270">
    <property type="entry name" value="Listeria-Bacteroides repeat domain"/>
    <property type="match status" value="1"/>
</dbReference>
<feature type="chain" id="PRO_5038935495" evidence="3">
    <location>
        <begin position="27"/>
        <end position="1125"/>
    </location>
</feature>
<keyword evidence="6" id="KW-1185">Reference proteome</keyword>
<proteinExistence type="predicted"/>
<dbReference type="PROSITE" id="PS51272">
    <property type="entry name" value="SLH"/>
    <property type="match status" value="2"/>
</dbReference>
<feature type="signal peptide" evidence="3">
    <location>
        <begin position="1"/>
        <end position="26"/>
    </location>
</feature>
<evidence type="ECO:0000313" key="6">
    <source>
        <dbReference type="Proteomes" id="UP000831151"/>
    </source>
</evidence>
<dbReference type="InterPro" id="IPR013378">
    <property type="entry name" value="InlB-like_B-rpt"/>
</dbReference>